<feature type="domain" description="Methyltransferase" evidence="3">
    <location>
        <begin position="61"/>
        <end position="151"/>
    </location>
</feature>
<dbReference type="InterPro" id="IPR041698">
    <property type="entry name" value="Methyltransf_25"/>
</dbReference>
<dbReference type="EC" id="2.1.-.-" evidence="4"/>
<keyword evidence="5" id="KW-1185">Reference proteome</keyword>
<gene>
    <name evidence="4" type="ORF">WJX68_22075</name>
</gene>
<dbReference type="PANTHER" id="PTHR43861">
    <property type="entry name" value="TRANS-ACONITATE 2-METHYLTRANSFERASE-RELATED"/>
    <property type="match status" value="1"/>
</dbReference>
<dbReference type="InterPro" id="IPR029063">
    <property type="entry name" value="SAM-dependent_MTases_sf"/>
</dbReference>
<dbReference type="Gene3D" id="3.40.50.150">
    <property type="entry name" value="Vaccinia Virus protein VP39"/>
    <property type="match status" value="1"/>
</dbReference>
<keyword evidence="1 4" id="KW-0489">Methyltransferase</keyword>
<protein>
    <submittedName>
        <fullName evidence="4">Class I SAM-dependent methyltransferase</fullName>
        <ecNumber evidence="4">2.1.-.-</ecNumber>
    </submittedName>
</protein>
<sequence length="225" mass="23633">MHPSAPRRPADLDAVRDSYDRVADNYVDMVVSTGIGDVRSHPWLRAAMDVFADSVAGRGPVLDVGCGPGQVTAYLVERGVDASGVDLSPRMIAHARRLHPHCRFAVASATGLRAADASLAGILGWWSLFNLPRDVLAQVLASFARALAPGGRLVLATHVGDGDLVRTEAYGGVPVTWTTHLWQPEQLTVLLRDAGLRPEAELRLPPDGASGAGVVLVAAAPGAAD</sequence>
<accession>A0ABU8TCF8</accession>
<evidence type="ECO:0000259" key="3">
    <source>
        <dbReference type="Pfam" id="PF13649"/>
    </source>
</evidence>
<comment type="caution">
    <text evidence="4">The sequence shown here is derived from an EMBL/GenBank/DDBJ whole genome shotgun (WGS) entry which is preliminary data.</text>
</comment>
<evidence type="ECO:0000313" key="5">
    <source>
        <dbReference type="Proteomes" id="UP001364211"/>
    </source>
</evidence>
<dbReference type="EMBL" id="JBBJUP010000021">
    <property type="protein sequence ID" value="MEJ8281640.1"/>
    <property type="molecule type" value="Genomic_DNA"/>
</dbReference>
<organism evidence="4 5">
    <name type="scientific">Pseudonocardia spirodelae</name>
    <dbReference type="NCBI Taxonomy" id="3133431"/>
    <lineage>
        <taxon>Bacteria</taxon>
        <taxon>Bacillati</taxon>
        <taxon>Actinomycetota</taxon>
        <taxon>Actinomycetes</taxon>
        <taxon>Pseudonocardiales</taxon>
        <taxon>Pseudonocardiaceae</taxon>
        <taxon>Pseudonocardia</taxon>
    </lineage>
</organism>
<dbReference type="Proteomes" id="UP001364211">
    <property type="component" value="Unassembled WGS sequence"/>
</dbReference>
<dbReference type="GO" id="GO:0008168">
    <property type="term" value="F:methyltransferase activity"/>
    <property type="evidence" value="ECO:0007669"/>
    <property type="project" value="UniProtKB-KW"/>
</dbReference>
<dbReference type="Pfam" id="PF13649">
    <property type="entry name" value="Methyltransf_25"/>
    <property type="match status" value="1"/>
</dbReference>
<name>A0ABU8TCF8_9PSEU</name>
<dbReference type="PANTHER" id="PTHR43861:SF1">
    <property type="entry name" value="TRANS-ACONITATE 2-METHYLTRANSFERASE"/>
    <property type="match status" value="1"/>
</dbReference>
<reference evidence="4 5" key="1">
    <citation type="submission" date="2024-03" db="EMBL/GenBank/DDBJ databases">
        <title>Draft genome sequence of Pseudonocardia sp. DW16-2.</title>
        <authorList>
            <person name="Duangmal K."/>
        </authorList>
    </citation>
    <scope>NUCLEOTIDE SEQUENCE [LARGE SCALE GENOMIC DNA]</scope>
    <source>
        <strain evidence="4 5">DW16-2</strain>
    </source>
</reference>
<dbReference type="RefSeq" id="WP_340294196.1">
    <property type="nucleotide sequence ID" value="NZ_JBBJUP010000021.1"/>
</dbReference>
<dbReference type="GO" id="GO:0032259">
    <property type="term" value="P:methylation"/>
    <property type="evidence" value="ECO:0007669"/>
    <property type="project" value="UniProtKB-KW"/>
</dbReference>
<proteinExistence type="predicted"/>
<dbReference type="CDD" id="cd02440">
    <property type="entry name" value="AdoMet_MTases"/>
    <property type="match status" value="1"/>
</dbReference>
<keyword evidence="2 4" id="KW-0808">Transferase</keyword>
<evidence type="ECO:0000256" key="2">
    <source>
        <dbReference type="ARBA" id="ARBA00022679"/>
    </source>
</evidence>
<evidence type="ECO:0000256" key="1">
    <source>
        <dbReference type="ARBA" id="ARBA00022603"/>
    </source>
</evidence>
<dbReference type="SUPFAM" id="SSF53335">
    <property type="entry name" value="S-adenosyl-L-methionine-dependent methyltransferases"/>
    <property type="match status" value="1"/>
</dbReference>
<evidence type="ECO:0000313" key="4">
    <source>
        <dbReference type="EMBL" id="MEJ8281640.1"/>
    </source>
</evidence>